<proteinExistence type="predicted"/>
<keyword evidence="2" id="KW-0238">DNA-binding</keyword>
<dbReference type="AlphaFoldDB" id="A0A9D2JZD2"/>
<gene>
    <name evidence="5" type="ORF">H9964_01630</name>
</gene>
<reference evidence="5" key="1">
    <citation type="journal article" date="2021" name="PeerJ">
        <title>Extensive microbial diversity within the chicken gut microbiome revealed by metagenomics and culture.</title>
        <authorList>
            <person name="Gilroy R."/>
            <person name="Ravi A."/>
            <person name="Getino M."/>
            <person name="Pursley I."/>
            <person name="Horton D.L."/>
            <person name="Alikhan N.F."/>
            <person name="Baker D."/>
            <person name="Gharbi K."/>
            <person name="Hall N."/>
            <person name="Watson M."/>
            <person name="Adriaenssens E.M."/>
            <person name="Foster-Nyarko E."/>
            <person name="Jarju S."/>
            <person name="Secka A."/>
            <person name="Antonio M."/>
            <person name="Oren A."/>
            <person name="Chaudhuri R.R."/>
            <person name="La Ragione R."/>
            <person name="Hildebrand F."/>
            <person name="Pallen M.J."/>
        </authorList>
    </citation>
    <scope>NUCLEOTIDE SEQUENCE</scope>
    <source>
        <strain evidence="5">ChiW7-2402</strain>
    </source>
</reference>
<dbReference type="SMART" id="SM00354">
    <property type="entry name" value="HTH_LACI"/>
    <property type="match status" value="1"/>
</dbReference>
<feature type="domain" description="HTH lacI-type" evidence="4">
    <location>
        <begin position="2"/>
        <end position="56"/>
    </location>
</feature>
<evidence type="ECO:0000256" key="2">
    <source>
        <dbReference type="ARBA" id="ARBA00023125"/>
    </source>
</evidence>
<dbReference type="Pfam" id="PF00356">
    <property type="entry name" value="LacI"/>
    <property type="match status" value="1"/>
</dbReference>
<dbReference type="CDD" id="cd06267">
    <property type="entry name" value="PBP1_LacI_sugar_binding-like"/>
    <property type="match status" value="1"/>
</dbReference>
<dbReference type="Gene3D" id="3.40.50.2300">
    <property type="match status" value="2"/>
</dbReference>
<comment type="caution">
    <text evidence="5">The sequence shown here is derived from an EMBL/GenBank/DDBJ whole genome shotgun (WGS) entry which is preliminary data.</text>
</comment>
<dbReference type="GO" id="GO:0003700">
    <property type="term" value="F:DNA-binding transcription factor activity"/>
    <property type="evidence" value="ECO:0007669"/>
    <property type="project" value="TreeGrafter"/>
</dbReference>
<reference evidence="5" key="2">
    <citation type="submission" date="2021-04" db="EMBL/GenBank/DDBJ databases">
        <authorList>
            <person name="Gilroy R."/>
        </authorList>
    </citation>
    <scope>NUCLEOTIDE SEQUENCE</scope>
    <source>
        <strain evidence="5">ChiW7-2402</strain>
    </source>
</reference>
<dbReference type="Gene3D" id="1.10.260.40">
    <property type="entry name" value="lambda repressor-like DNA-binding domains"/>
    <property type="match status" value="1"/>
</dbReference>
<dbReference type="EMBL" id="DXBB01000033">
    <property type="protein sequence ID" value="HIZ72262.1"/>
    <property type="molecule type" value="Genomic_DNA"/>
</dbReference>
<keyword evidence="1" id="KW-0805">Transcription regulation</keyword>
<dbReference type="PROSITE" id="PS50932">
    <property type="entry name" value="HTH_LACI_2"/>
    <property type="match status" value="1"/>
</dbReference>
<dbReference type="CDD" id="cd01392">
    <property type="entry name" value="HTH_LacI"/>
    <property type="match status" value="1"/>
</dbReference>
<dbReference type="InterPro" id="IPR000843">
    <property type="entry name" value="HTH_LacI"/>
</dbReference>
<evidence type="ECO:0000313" key="5">
    <source>
        <dbReference type="EMBL" id="HIZ72262.1"/>
    </source>
</evidence>
<evidence type="ECO:0000256" key="1">
    <source>
        <dbReference type="ARBA" id="ARBA00023015"/>
    </source>
</evidence>
<evidence type="ECO:0000313" key="6">
    <source>
        <dbReference type="Proteomes" id="UP000824102"/>
    </source>
</evidence>
<sequence length="335" mass="37230">MITIYDIAKECGCSSATVSKVFNRTGNISEKKRREVLEAAERLGYVPNVAARSLVRQRSNMVGVLLFIDESLGLRHGLFAEILNRFRAVMEKHNFEIVLISEKGEMWGGRFLDHCRALRLDGVFCLCCKYDTEAVRELIGGNIPLVAFESPYEEKPSIESKNFEGAKRLTEHLIENGHRDIVFIAGTDIPITHDRIAGYRAALEEHGIPFDEDRLLHTSFFSYDRGSRATELLLACPKPFTAVMYPDDFTAISAYRDLAAAGYRVGENISVTGFDGVNFGEMVMPRLTTIRQDAVRIGENAADMLLDLIDGKPVPGGKTRLDAGLVLGESVHKLA</sequence>
<dbReference type="PANTHER" id="PTHR30146:SF154">
    <property type="entry name" value="TRANSCRIPTION REGULATOR, MEMBER OF GALR FAMILY"/>
    <property type="match status" value="1"/>
</dbReference>
<dbReference type="GO" id="GO:0000976">
    <property type="term" value="F:transcription cis-regulatory region binding"/>
    <property type="evidence" value="ECO:0007669"/>
    <property type="project" value="TreeGrafter"/>
</dbReference>
<protein>
    <submittedName>
        <fullName evidence="5">LacI family transcriptional regulator</fullName>
    </submittedName>
</protein>
<dbReference type="InterPro" id="IPR028082">
    <property type="entry name" value="Peripla_BP_I"/>
</dbReference>
<evidence type="ECO:0000256" key="3">
    <source>
        <dbReference type="ARBA" id="ARBA00023163"/>
    </source>
</evidence>
<evidence type="ECO:0000259" key="4">
    <source>
        <dbReference type="PROSITE" id="PS50932"/>
    </source>
</evidence>
<dbReference type="Pfam" id="PF13377">
    <property type="entry name" value="Peripla_BP_3"/>
    <property type="match status" value="1"/>
</dbReference>
<dbReference type="SUPFAM" id="SSF53822">
    <property type="entry name" value="Periplasmic binding protein-like I"/>
    <property type="match status" value="1"/>
</dbReference>
<dbReference type="InterPro" id="IPR010982">
    <property type="entry name" value="Lambda_DNA-bd_dom_sf"/>
</dbReference>
<name>A0A9D2JZD2_9FIRM</name>
<organism evidence="5 6">
    <name type="scientific">Candidatus Gallimonas intestinavium</name>
    <dbReference type="NCBI Taxonomy" id="2838603"/>
    <lineage>
        <taxon>Bacteria</taxon>
        <taxon>Bacillati</taxon>
        <taxon>Bacillota</taxon>
        <taxon>Clostridia</taxon>
        <taxon>Candidatus Gallimonas</taxon>
    </lineage>
</organism>
<dbReference type="SUPFAM" id="SSF47413">
    <property type="entry name" value="lambda repressor-like DNA-binding domains"/>
    <property type="match status" value="1"/>
</dbReference>
<dbReference type="Proteomes" id="UP000824102">
    <property type="component" value="Unassembled WGS sequence"/>
</dbReference>
<keyword evidence="3" id="KW-0804">Transcription</keyword>
<dbReference type="InterPro" id="IPR046335">
    <property type="entry name" value="LacI/GalR-like_sensor"/>
</dbReference>
<accession>A0A9D2JZD2</accession>
<dbReference type="PANTHER" id="PTHR30146">
    <property type="entry name" value="LACI-RELATED TRANSCRIPTIONAL REPRESSOR"/>
    <property type="match status" value="1"/>
</dbReference>